<gene>
    <name evidence="6" type="ORF">AB3G37_09395</name>
</gene>
<dbReference type="SUPFAM" id="SSF56281">
    <property type="entry name" value="Metallo-hydrolase/oxidoreductase"/>
    <property type="match status" value="1"/>
</dbReference>
<dbReference type="Pfam" id="PF00753">
    <property type="entry name" value="Lactamase_B"/>
    <property type="match status" value="1"/>
</dbReference>
<dbReference type="AlphaFoldDB" id="A0AB39VX83"/>
<dbReference type="GO" id="GO:0046872">
    <property type="term" value="F:metal ion binding"/>
    <property type="evidence" value="ECO:0007669"/>
    <property type="project" value="UniProtKB-KW"/>
</dbReference>
<dbReference type="InterPro" id="IPR051013">
    <property type="entry name" value="MBL_superfamily_lactonases"/>
</dbReference>
<reference evidence="6" key="1">
    <citation type="submission" date="2024-07" db="EMBL/GenBank/DDBJ databases">
        <authorList>
            <person name="Biller S.J."/>
        </authorList>
    </citation>
    <scope>NUCLEOTIDE SEQUENCE</scope>
    <source>
        <strain evidence="6">WC2420</strain>
    </source>
</reference>
<sequence>MSKDSLSHKLGKAVISKIYETDLAFNSNFLFPDWKKESSDLILSVHGWLVRHGGKIYLIDTGIGKGKKRTSPLFNDLDSPFLLRLAEQGVKPEDVDYVLMTHIHTDHVGWNTYYKDGKWQPTFPNARYVFPQEGYQYNLSDEGKAVPGYAAFVDSVLPVIEAGLADFIPAAGGVIDGKFEYISTPGHCAGHMSIRFNDEGENALFAGDVMHNLEQLPHPELVSVFCVDKPLAIATRKRILEQSAENHTLYFSSHFAGSSVGYINKQAGQFVWQPVE</sequence>
<dbReference type="RefSeq" id="WP_369790459.1">
    <property type="nucleotide sequence ID" value="NZ_CP165628.1"/>
</dbReference>
<protein>
    <submittedName>
        <fullName evidence="6">MBL fold metallo-hydrolase</fullName>
    </submittedName>
</protein>
<keyword evidence="3" id="KW-0378">Hydrolase</keyword>
<dbReference type="InterPro" id="IPR036866">
    <property type="entry name" value="RibonucZ/Hydroxyglut_hydro"/>
</dbReference>
<evidence type="ECO:0000259" key="5">
    <source>
        <dbReference type="SMART" id="SM00849"/>
    </source>
</evidence>
<evidence type="ECO:0000256" key="3">
    <source>
        <dbReference type="ARBA" id="ARBA00022801"/>
    </source>
</evidence>
<organism evidence="6">
    <name type="scientific">Rouxiella sp. WC2420</name>
    <dbReference type="NCBI Taxonomy" id="3234145"/>
    <lineage>
        <taxon>Bacteria</taxon>
        <taxon>Pseudomonadati</taxon>
        <taxon>Pseudomonadota</taxon>
        <taxon>Gammaproteobacteria</taxon>
        <taxon>Enterobacterales</taxon>
        <taxon>Yersiniaceae</taxon>
        <taxon>Rouxiella</taxon>
    </lineage>
</organism>
<dbReference type="CDD" id="cd16277">
    <property type="entry name" value="metallo-hydrolase-like_MBL-fold"/>
    <property type="match status" value="1"/>
</dbReference>
<evidence type="ECO:0000313" key="6">
    <source>
        <dbReference type="EMBL" id="XDU74262.1"/>
    </source>
</evidence>
<dbReference type="GO" id="GO:0016787">
    <property type="term" value="F:hydrolase activity"/>
    <property type="evidence" value="ECO:0007669"/>
    <property type="project" value="UniProtKB-KW"/>
</dbReference>
<dbReference type="Gene3D" id="3.60.15.10">
    <property type="entry name" value="Ribonuclease Z/Hydroxyacylglutathione hydrolase-like"/>
    <property type="match status" value="1"/>
</dbReference>
<dbReference type="EMBL" id="CP165628">
    <property type="protein sequence ID" value="XDU74262.1"/>
    <property type="molecule type" value="Genomic_DNA"/>
</dbReference>
<evidence type="ECO:0000256" key="2">
    <source>
        <dbReference type="ARBA" id="ARBA00022723"/>
    </source>
</evidence>
<dbReference type="PANTHER" id="PTHR42978">
    <property type="entry name" value="QUORUM-QUENCHING LACTONASE YTNP-RELATED-RELATED"/>
    <property type="match status" value="1"/>
</dbReference>
<keyword evidence="4" id="KW-0862">Zinc</keyword>
<feature type="domain" description="Metallo-beta-lactamase" evidence="5">
    <location>
        <begin position="44"/>
        <end position="254"/>
    </location>
</feature>
<keyword evidence="2" id="KW-0479">Metal-binding</keyword>
<accession>A0AB39VX83</accession>
<dbReference type="InterPro" id="IPR001279">
    <property type="entry name" value="Metallo-B-lactamas"/>
</dbReference>
<name>A0AB39VX83_9GAMM</name>
<proteinExistence type="inferred from homology"/>
<dbReference type="SMART" id="SM00849">
    <property type="entry name" value="Lactamase_B"/>
    <property type="match status" value="1"/>
</dbReference>
<comment type="similarity">
    <text evidence="1">Belongs to the metallo-beta-lactamase superfamily.</text>
</comment>
<dbReference type="PANTHER" id="PTHR42978:SF6">
    <property type="entry name" value="QUORUM-QUENCHING LACTONASE YTNP-RELATED"/>
    <property type="match status" value="1"/>
</dbReference>
<evidence type="ECO:0000256" key="1">
    <source>
        <dbReference type="ARBA" id="ARBA00007749"/>
    </source>
</evidence>
<evidence type="ECO:0000256" key="4">
    <source>
        <dbReference type="ARBA" id="ARBA00022833"/>
    </source>
</evidence>